<gene>
    <name evidence="2" type="ORF">GCM10010862_38320</name>
</gene>
<keyword evidence="1" id="KW-1133">Transmembrane helix</keyword>
<proteinExistence type="predicted"/>
<protein>
    <submittedName>
        <fullName evidence="2">Uncharacterized protein</fullName>
    </submittedName>
</protein>
<dbReference type="RefSeq" id="WP_284341968.1">
    <property type="nucleotide sequence ID" value="NZ_BSNS01000020.1"/>
</dbReference>
<keyword evidence="3" id="KW-1185">Reference proteome</keyword>
<evidence type="ECO:0000313" key="2">
    <source>
        <dbReference type="EMBL" id="GLQ56573.1"/>
    </source>
</evidence>
<dbReference type="EMBL" id="BSNS01000020">
    <property type="protein sequence ID" value="GLQ56573.1"/>
    <property type="molecule type" value="Genomic_DNA"/>
</dbReference>
<evidence type="ECO:0000313" key="3">
    <source>
        <dbReference type="Proteomes" id="UP001156691"/>
    </source>
</evidence>
<name>A0ABQ5WA22_9HYPH</name>
<dbReference type="Proteomes" id="UP001156691">
    <property type="component" value="Unassembled WGS sequence"/>
</dbReference>
<keyword evidence="1" id="KW-0812">Transmembrane</keyword>
<accession>A0ABQ5WA22</accession>
<comment type="caution">
    <text evidence="2">The sequence shown here is derived from an EMBL/GenBank/DDBJ whole genome shotgun (WGS) entry which is preliminary data.</text>
</comment>
<reference evidence="3" key="1">
    <citation type="journal article" date="2019" name="Int. J. Syst. Evol. Microbiol.">
        <title>The Global Catalogue of Microorganisms (GCM) 10K type strain sequencing project: providing services to taxonomists for standard genome sequencing and annotation.</title>
        <authorList>
            <consortium name="The Broad Institute Genomics Platform"/>
            <consortium name="The Broad Institute Genome Sequencing Center for Infectious Disease"/>
            <person name="Wu L."/>
            <person name="Ma J."/>
        </authorList>
    </citation>
    <scope>NUCLEOTIDE SEQUENCE [LARGE SCALE GENOMIC DNA]</scope>
    <source>
        <strain evidence="3">NBRC 112416</strain>
    </source>
</reference>
<evidence type="ECO:0000256" key="1">
    <source>
        <dbReference type="SAM" id="Phobius"/>
    </source>
</evidence>
<organism evidence="2 3">
    <name type="scientific">Devosia nitrariae</name>
    <dbReference type="NCBI Taxonomy" id="2071872"/>
    <lineage>
        <taxon>Bacteria</taxon>
        <taxon>Pseudomonadati</taxon>
        <taxon>Pseudomonadota</taxon>
        <taxon>Alphaproteobacteria</taxon>
        <taxon>Hyphomicrobiales</taxon>
        <taxon>Devosiaceae</taxon>
        <taxon>Devosia</taxon>
    </lineage>
</organism>
<sequence length="46" mass="5192">MSRNTLYLLIGLLLVVVVGFGIYFFYQETQKPSLEIKVDGQGITVK</sequence>
<keyword evidence="1" id="KW-0472">Membrane</keyword>
<feature type="transmembrane region" description="Helical" evidence="1">
    <location>
        <begin position="6"/>
        <end position="26"/>
    </location>
</feature>